<feature type="region of interest" description="Disordered" evidence="1">
    <location>
        <begin position="186"/>
        <end position="207"/>
    </location>
</feature>
<sequence length="697" mass="71334">MSVLTKLLLLATCLSMGADGSPNKKNDETFQTLGHLRPRDVSQNPAKNIHPSLTASGSSIPPLSSSFATGSGWFPISSGTASTGVVPYSIEGAPYQNSTYPYTTQGNGEGENGQSDSGSRCPPHQIVTLPPQTITLPAQTITVTPASETITVTAQAQTETETVTMTRQTQTMTVTVWMTVTAGRAPRCPSPSNAASPQISPAMAPNQQPSITPVVSISDKASTSAIVPLILPTPNLEASISTGVAVPIAKATSSVIPNLAQTTTTGSTFSVNAQTSSVAQQTSSSVVSSLMTSTLIIAPYPYRNTTNQTLPIGSGSSHGFRLTGSGFGAATSRHISSFFVSKFVTETTISTTVIGPSATREYFPGNGSSFLTLPSLANATVFPASVGPTAPPSPTIEYFPDDGSSLLTPPTLANATASPTKEYFLGDGSSLLAPPAQKNATSVPPMGEPKAPITTPAVVGLSQTLAVVVGSYTPAPPPPSPIIRSNTFTSISLLSTPIPPPSPTIVQSNTSIPLPLSISSSQNPQPPTTSDPLCTNGTTTQNITTNFSEIPPIPSTPLILQGLNYTTFTPFTTSNSTSPLPPPTHLLALSASEPKQIGLAHGSLSFSLISLALSCGDSPSGVTSNCTVQIFGIGVPSASSGASTGTEKAVTVGPGMQDIAMGEEWAGLSKVSFTAEMGGTQMGMGIGEVVYELISAC</sequence>
<comment type="caution">
    <text evidence="3">The sequence shown here is derived from an EMBL/GenBank/DDBJ whole genome shotgun (WGS) entry which is preliminary data.</text>
</comment>
<keyword evidence="2" id="KW-0732">Signal</keyword>
<reference evidence="3" key="1">
    <citation type="submission" date="2021-03" db="EMBL/GenBank/DDBJ databases">
        <authorList>
            <person name="Tagirdzhanova G."/>
        </authorList>
    </citation>
    <scope>NUCLEOTIDE SEQUENCE</scope>
</reference>
<dbReference type="EMBL" id="CAJPDR010000556">
    <property type="protein sequence ID" value="CAF9939581.1"/>
    <property type="molecule type" value="Genomic_DNA"/>
</dbReference>
<gene>
    <name evidence="3" type="ORF">ALECFALPRED_008181</name>
</gene>
<dbReference type="Proteomes" id="UP000664203">
    <property type="component" value="Unassembled WGS sequence"/>
</dbReference>
<feature type="compositionally biased region" description="Polar residues" evidence="1">
    <location>
        <begin position="190"/>
        <end position="207"/>
    </location>
</feature>
<feature type="compositionally biased region" description="Polar residues" evidence="1">
    <location>
        <begin position="41"/>
        <end position="55"/>
    </location>
</feature>
<feature type="region of interest" description="Disordered" evidence="1">
    <location>
        <begin position="38"/>
        <end position="60"/>
    </location>
</feature>
<feature type="compositionally biased region" description="Polar residues" evidence="1">
    <location>
        <begin position="100"/>
        <end position="118"/>
    </location>
</feature>
<feature type="region of interest" description="Disordered" evidence="1">
    <location>
        <begin position="100"/>
        <end position="126"/>
    </location>
</feature>
<evidence type="ECO:0000256" key="2">
    <source>
        <dbReference type="SAM" id="SignalP"/>
    </source>
</evidence>
<name>A0A8H3J2N1_9LECA</name>
<dbReference type="OrthoDB" id="10518727at2759"/>
<proteinExistence type="predicted"/>
<evidence type="ECO:0000313" key="4">
    <source>
        <dbReference type="Proteomes" id="UP000664203"/>
    </source>
</evidence>
<feature type="region of interest" description="Disordered" evidence="1">
    <location>
        <begin position="502"/>
        <end position="530"/>
    </location>
</feature>
<dbReference type="AlphaFoldDB" id="A0A8H3J2N1"/>
<feature type="compositionally biased region" description="Low complexity" evidence="1">
    <location>
        <begin position="504"/>
        <end position="523"/>
    </location>
</feature>
<feature type="signal peptide" evidence="2">
    <location>
        <begin position="1"/>
        <end position="20"/>
    </location>
</feature>
<accession>A0A8H3J2N1</accession>
<protein>
    <recommendedName>
        <fullName evidence="5">Herpes-BLLF1 multi-domain protein</fullName>
    </recommendedName>
</protein>
<evidence type="ECO:0000313" key="3">
    <source>
        <dbReference type="EMBL" id="CAF9939581.1"/>
    </source>
</evidence>
<evidence type="ECO:0008006" key="5">
    <source>
        <dbReference type="Google" id="ProtNLM"/>
    </source>
</evidence>
<feature type="chain" id="PRO_5034833730" description="Herpes-BLLF1 multi-domain protein" evidence="2">
    <location>
        <begin position="21"/>
        <end position="697"/>
    </location>
</feature>
<organism evidence="3 4">
    <name type="scientific">Alectoria fallacina</name>
    <dbReference type="NCBI Taxonomy" id="1903189"/>
    <lineage>
        <taxon>Eukaryota</taxon>
        <taxon>Fungi</taxon>
        <taxon>Dikarya</taxon>
        <taxon>Ascomycota</taxon>
        <taxon>Pezizomycotina</taxon>
        <taxon>Lecanoromycetes</taxon>
        <taxon>OSLEUM clade</taxon>
        <taxon>Lecanoromycetidae</taxon>
        <taxon>Lecanorales</taxon>
        <taxon>Lecanorineae</taxon>
        <taxon>Parmeliaceae</taxon>
        <taxon>Alectoria</taxon>
    </lineage>
</organism>
<evidence type="ECO:0000256" key="1">
    <source>
        <dbReference type="SAM" id="MobiDB-lite"/>
    </source>
</evidence>
<keyword evidence="4" id="KW-1185">Reference proteome</keyword>